<reference evidence="1 2" key="1">
    <citation type="submission" date="2020-02" db="EMBL/GenBank/DDBJ databases">
        <authorList>
            <person name="Ferguson B K."/>
        </authorList>
    </citation>
    <scope>NUCLEOTIDE SEQUENCE [LARGE SCALE GENOMIC DNA]</scope>
</reference>
<organism evidence="1 2">
    <name type="scientific">Trichogramma brassicae</name>
    <dbReference type="NCBI Taxonomy" id="86971"/>
    <lineage>
        <taxon>Eukaryota</taxon>
        <taxon>Metazoa</taxon>
        <taxon>Ecdysozoa</taxon>
        <taxon>Arthropoda</taxon>
        <taxon>Hexapoda</taxon>
        <taxon>Insecta</taxon>
        <taxon>Pterygota</taxon>
        <taxon>Neoptera</taxon>
        <taxon>Endopterygota</taxon>
        <taxon>Hymenoptera</taxon>
        <taxon>Apocrita</taxon>
        <taxon>Proctotrupomorpha</taxon>
        <taxon>Chalcidoidea</taxon>
        <taxon>Trichogrammatidae</taxon>
        <taxon>Trichogramma</taxon>
    </lineage>
</organism>
<dbReference type="PANTHER" id="PTHR47326:SF1">
    <property type="entry name" value="HTH PSQ-TYPE DOMAIN-CONTAINING PROTEIN"/>
    <property type="match status" value="1"/>
</dbReference>
<dbReference type="Proteomes" id="UP000479190">
    <property type="component" value="Unassembled WGS sequence"/>
</dbReference>
<sequence length="325" mass="37773">MASLSTIAAATTTIKALNARSAPHPSRMREHVFYHCPRFSEERERLHSLLYEVMTPENTTRLMLATNQERQSTSCSVSYERTSEIYTENRPPGLYLYYLSTVGKTIARFEQIGSVKDRVRPGRPATSTNEDRSLDVILSFMENPHQSSRSAALELETSDRSVRRILKINKFHPYKVKLVQELNEDNPDRRVEFFFTCPSIDVEYIVQKDAKWLTSLKESWSFMFFSMREVVNCRSESHAERSPCMKILLTKKIKIFMQGLRSAWLSERQFTTSLIEKNMKLQDSFKLVSHLALSSIQTQYDQLASQRRTQEQRTWTVVKDSVPFG</sequence>
<evidence type="ECO:0000313" key="2">
    <source>
        <dbReference type="Proteomes" id="UP000479190"/>
    </source>
</evidence>
<accession>A0A6H5J342</accession>
<keyword evidence="2" id="KW-1185">Reference proteome</keyword>
<evidence type="ECO:0000313" key="1">
    <source>
        <dbReference type="EMBL" id="CAB0044548.1"/>
    </source>
</evidence>
<gene>
    <name evidence="1" type="ORF">TBRA_LOCUS16136</name>
</gene>
<protein>
    <submittedName>
        <fullName evidence="1">Uncharacterized protein</fullName>
    </submittedName>
</protein>
<dbReference type="PANTHER" id="PTHR47326">
    <property type="entry name" value="TRANSPOSABLE ELEMENT TC3 TRANSPOSASE-LIKE PROTEIN"/>
    <property type="match status" value="1"/>
</dbReference>
<name>A0A6H5J342_9HYME</name>
<dbReference type="EMBL" id="CADCXV010001467">
    <property type="protein sequence ID" value="CAB0044548.1"/>
    <property type="molecule type" value="Genomic_DNA"/>
</dbReference>
<feature type="non-terminal residue" evidence="1">
    <location>
        <position position="325"/>
    </location>
</feature>
<proteinExistence type="predicted"/>
<dbReference type="AlphaFoldDB" id="A0A6H5J342"/>
<dbReference type="OrthoDB" id="9986793at2759"/>